<proteinExistence type="predicted"/>
<organism evidence="2 3">
    <name type="scientific">Anthropogastromicrobium aceti</name>
    <dbReference type="NCBI Taxonomy" id="2981768"/>
    <lineage>
        <taxon>Bacteria</taxon>
        <taxon>Bacillati</taxon>
        <taxon>Bacillota</taxon>
        <taxon>Clostridia</taxon>
        <taxon>Lachnospirales</taxon>
        <taxon>Lachnospiraceae</taxon>
        <taxon>Anthropogastromicrobium</taxon>
    </lineage>
</organism>
<sequence length="108" mass="12596">MNRVWDWIDKIKNEDNGLVSFLKWCYSIGKISWIHAVISAAAGILIPIFLDKAYYKSMAVAIIVAILDILYAYICNEYQKKLFISRKFTSESQSLWKKNNSIILIRFL</sequence>
<keyword evidence="3" id="KW-1185">Reference proteome</keyword>
<keyword evidence="1" id="KW-0472">Membrane</keyword>
<accession>A0AAE3JDE0</accession>
<reference evidence="2 3" key="1">
    <citation type="submission" date="2021-10" db="EMBL/GenBank/DDBJ databases">
        <title>Anaerobic single-cell dispensing facilitates the cultivation of human gut bacteria.</title>
        <authorList>
            <person name="Afrizal A."/>
        </authorList>
    </citation>
    <scope>NUCLEOTIDE SEQUENCE [LARGE SCALE GENOMIC DNA]</scope>
    <source>
        <strain evidence="2 3">CLA-AA-H224</strain>
    </source>
</reference>
<evidence type="ECO:0000313" key="2">
    <source>
        <dbReference type="EMBL" id="MCC2221682.1"/>
    </source>
</evidence>
<feature type="transmembrane region" description="Helical" evidence="1">
    <location>
        <begin position="31"/>
        <end position="50"/>
    </location>
</feature>
<dbReference type="Proteomes" id="UP001198200">
    <property type="component" value="Unassembled WGS sequence"/>
</dbReference>
<evidence type="ECO:0000313" key="3">
    <source>
        <dbReference type="Proteomes" id="UP001198200"/>
    </source>
</evidence>
<gene>
    <name evidence="2" type="ORF">LKD48_08565</name>
</gene>
<dbReference type="AlphaFoldDB" id="A0AAE3JDE0"/>
<dbReference type="RefSeq" id="WP_308731770.1">
    <property type="nucleotide sequence ID" value="NZ_JAJEQN010000018.1"/>
</dbReference>
<dbReference type="EMBL" id="JAJEQN010000018">
    <property type="protein sequence ID" value="MCC2221682.1"/>
    <property type="molecule type" value="Genomic_DNA"/>
</dbReference>
<evidence type="ECO:0000256" key="1">
    <source>
        <dbReference type="SAM" id="Phobius"/>
    </source>
</evidence>
<keyword evidence="1" id="KW-0812">Transmembrane</keyword>
<name>A0AAE3JDE0_9FIRM</name>
<keyword evidence="1" id="KW-1133">Transmembrane helix</keyword>
<feature type="transmembrane region" description="Helical" evidence="1">
    <location>
        <begin position="57"/>
        <end position="74"/>
    </location>
</feature>
<protein>
    <submittedName>
        <fullName evidence="2">Uncharacterized protein</fullName>
    </submittedName>
</protein>
<comment type="caution">
    <text evidence="2">The sequence shown here is derived from an EMBL/GenBank/DDBJ whole genome shotgun (WGS) entry which is preliminary data.</text>
</comment>